<dbReference type="PANTHER" id="PTHR42939:SF1">
    <property type="entry name" value="ABC TRANSPORTER ATP-BINDING PROTEIN ALBC-RELATED"/>
    <property type="match status" value="1"/>
</dbReference>
<evidence type="ECO:0000256" key="3">
    <source>
        <dbReference type="ARBA" id="ARBA00022840"/>
    </source>
</evidence>
<dbReference type="GO" id="GO:0016887">
    <property type="term" value="F:ATP hydrolysis activity"/>
    <property type="evidence" value="ECO:0007669"/>
    <property type="project" value="InterPro"/>
</dbReference>
<dbReference type="InterPro" id="IPR027417">
    <property type="entry name" value="P-loop_NTPase"/>
</dbReference>
<keyword evidence="2" id="KW-0547">Nucleotide-binding</keyword>
<protein>
    <submittedName>
        <fullName evidence="5">Putative ABC transporter, ATP-binding protein EcsA</fullName>
    </submittedName>
</protein>
<dbReference type="Gene3D" id="3.40.50.300">
    <property type="entry name" value="P-loop containing nucleotide triphosphate hydrolases"/>
    <property type="match status" value="1"/>
</dbReference>
<evidence type="ECO:0000256" key="1">
    <source>
        <dbReference type="ARBA" id="ARBA00022448"/>
    </source>
</evidence>
<dbReference type="STRING" id="1497955.HMPREF1872_00377"/>
<dbReference type="PROSITE" id="PS50893">
    <property type="entry name" value="ABC_TRANSPORTER_2"/>
    <property type="match status" value="1"/>
</dbReference>
<keyword evidence="6" id="KW-1185">Reference proteome</keyword>
<comment type="caution">
    <text evidence="5">The sequence shown here is derived from an EMBL/GenBank/DDBJ whole genome shotgun (WGS) entry which is preliminary data.</text>
</comment>
<dbReference type="OrthoDB" id="9775135at2"/>
<accession>A0A133YG90</accession>
<evidence type="ECO:0000313" key="6">
    <source>
        <dbReference type="Proteomes" id="UP000070080"/>
    </source>
</evidence>
<dbReference type="PATRIC" id="fig|1497955.3.peg.361"/>
<dbReference type="SUPFAM" id="SSF52540">
    <property type="entry name" value="P-loop containing nucleoside triphosphate hydrolases"/>
    <property type="match status" value="1"/>
</dbReference>
<feature type="domain" description="ABC transporter" evidence="4">
    <location>
        <begin position="2"/>
        <end position="233"/>
    </location>
</feature>
<dbReference type="GO" id="GO:0005524">
    <property type="term" value="F:ATP binding"/>
    <property type="evidence" value="ECO:0007669"/>
    <property type="project" value="UniProtKB-KW"/>
</dbReference>
<dbReference type="InterPro" id="IPR051782">
    <property type="entry name" value="ABC_Transporter_VariousFunc"/>
</dbReference>
<proteinExistence type="predicted"/>
<keyword evidence="1" id="KW-0813">Transport</keyword>
<dbReference type="PANTHER" id="PTHR42939">
    <property type="entry name" value="ABC TRANSPORTER ATP-BINDING PROTEIN ALBC-RELATED"/>
    <property type="match status" value="1"/>
</dbReference>
<evidence type="ECO:0000256" key="2">
    <source>
        <dbReference type="ARBA" id="ARBA00022741"/>
    </source>
</evidence>
<organism evidence="5 6">
    <name type="scientific">Amygdalobacter nucleatus</name>
    <dbReference type="NCBI Taxonomy" id="3029274"/>
    <lineage>
        <taxon>Bacteria</taxon>
        <taxon>Bacillati</taxon>
        <taxon>Bacillota</taxon>
        <taxon>Clostridia</taxon>
        <taxon>Eubacteriales</taxon>
        <taxon>Oscillospiraceae</taxon>
        <taxon>Amygdalobacter</taxon>
    </lineage>
</organism>
<evidence type="ECO:0000313" key="5">
    <source>
        <dbReference type="EMBL" id="KXB42203.1"/>
    </source>
</evidence>
<name>A0A133YG90_9FIRM</name>
<sequence length="250" mass="28308">MIEIRNLSKSYDGKKKACNNMNLQINDGEIMGILGPNGAGKSTLLKMIVGILQQDEGEITINGKKLQEDQENYKREFAYVSDSPDNLLRLKGYEFLRFMADVYQVPAKERMERINQLVVNFGMEKDLASEINSYSHGMRQKMMVMGALLINPKVWILDEPMVGLDPRSAFEMKQKMREHADKGNIVLFSTHVLEVAEKLVDRICVINKGQIVFVGTVAELRANMNEDASLEDLFLELTNNEDSVEVAQAE</sequence>
<evidence type="ECO:0000259" key="4">
    <source>
        <dbReference type="PROSITE" id="PS50893"/>
    </source>
</evidence>
<dbReference type="Proteomes" id="UP000070080">
    <property type="component" value="Unassembled WGS sequence"/>
</dbReference>
<dbReference type="CDD" id="cd03230">
    <property type="entry name" value="ABC_DR_subfamily_A"/>
    <property type="match status" value="1"/>
</dbReference>
<keyword evidence="3 5" id="KW-0067">ATP-binding</keyword>
<reference evidence="6" key="1">
    <citation type="submission" date="2016-01" db="EMBL/GenBank/DDBJ databases">
        <authorList>
            <person name="Mitreva M."/>
            <person name="Pepin K.H."/>
            <person name="Mihindukulasuriya K.A."/>
            <person name="Fulton R."/>
            <person name="Fronick C."/>
            <person name="O'Laughlin M."/>
            <person name="Miner T."/>
            <person name="Herter B."/>
            <person name="Rosa B.A."/>
            <person name="Cordes M."/>
            <person name="Tomlinson C."/>
            <person name="Wollam A."/>
            <person name="Palsikar V.B."/>
            <person name="Mardis E.R."/>
            <person name="Wilson R.K."/>
        </authorList>
    </citation>
    <scope>NUCLEOTIDE SEQUENCE [LARGE SCALE GENOMIC DNA]</scope>
    <source>
        <strain evidence="6">KA00274</strain>
    </source>
</reference>
<dbReference type="RefSeq" id="WP_066713193.1">
    <property type="nucleotide sequence ID" value="NZ_CP118869.1"/>
</dbReference>
<dbReference type="InterPro" id="IPR003593">
    <property type="entry name" value="AAA+_ATPase"/>
</dbReference>
<dbReference type="EMBL" id="LSCV01000005">
    <property type="protein sequence ID" value="KXB42203.1"/>
    <property type="molecule type" value="Genomic_DNA"/>
</dbReference>
<gene>
    <name evidence="5" type="ORF">HMPREF1872_00377</name>
</gene>
<dbReference type="AlphaFoldDB" id="A0A133YG90"/>
<dbReference type="Pfam" id="PF00005">
    <property type="entry name" value="ABC_tran"/>
    <property type="match status" value="1"/>
</dbReference>
<dbReference type="InterPro" id="IPR003439">
    <property type="entry name" value="ABC_transporter-like_ATP-bd"/>
</dbReference>
<dbReference type="SMART" id="SM00382">
    <property type="entry name" value="AAA"/>
    <property type="match status" value="1"/>
</dbReference>